<accession>A0A0L0HA05</accession>
<dbReference type="RefSeq" id="XP_016605881.1">
    <property type="nucleotide sequence ID" value="XM_016755032.1"/>
</dbReference>
<feature type="region of interest" description="Disordered" evidence="2">
    <location>
        <begin position="1"/>
        <end position="20"/>
    </location>
</feature>
<feature type="region of interest" description="Disordered" evidence="2">
    <location>
        <begin position="909"/>
        <end position="1013"/>
    </location>
</feature>
<name>A0A0L0HA05_SPIPD</name>
<dbReference type="GeneID" id="27690110"/>
<proteinExistence type="inferred from homology"/>
<feature type="compositionally biased region" description="Basic residues" evidence="2">
    <location>
        <begin position="489"/>
        <end position="502"/>
    </location>
</feature>
<evidence type="ECO:0000256" key="1">
    <source>
        <dbReference type="ARBA" id="ARBA00007797"/>
    </source>
</evidence>
<reference evidence="4 5" key="1">
    <citation type="submission" date="2009-08" db="EMBL/GenBank/DDBJ databases">
        <title>The Genome Sequence of Spizellomyces punctatus strain DAOM BR117.</title>
        <authorList>
            <consortium name="The Broad Institute Genome Sequencing Platform"/>
            <person name="Russ C."/>
            <person name="Cuomo C."/>
            <person name="Shea T."/>
            <person name="Young S.K."/>
            <person name="Zeng Q."/>
            <person name="Koehrsen M."/>
            <person name="Haas B."/>
            <person name="Borodovsky M."/>
            <person name="Guigo R."/>
            <person name="Alvarado L."/>
            <person name="Berlin A."/>
            <person name="Bochicchio J."/>
            <person name="Borenstein D."/>
            <person name="Chapman S."/>
            <person name="Chen Z."/>
            <person name="Engels R."/>
            <person name="Freedman E."/>
            <person name="Gellesch M."/>
            <person name="Goldberg J."/>
            <person name="Griggs A."/>
            <person name="Gujja S."/>
            <person name="Heiman D."/>
            <person name="Hepburn T."/>
            <person name="Howarth C."/>
            <person name="Jen D."/>
            <person name="Larson L."/>
            <person name="Lewis B."/>
            <person name="Mehta T."/>
            <person name="Park D."/>
            <person name="Pearson M."/>
            <person name="Roberts A."/>
            <person name="Saif S."/>
            <person name="Shenoy N."/>
            <person name="Sisk P."/>
            <person name="Stolte C."/>
            <person name="Sykes S."/>
            <person name="Thomson T."/>
            <person name="Walk T."/>
            <person name="White J."/>
            <person name="Yandava C."/>
            <person name="Burger G."/>
            <person name="Gray M.W."/>
            <person name="Holland P.W.H."/>
            <person name="King N."/>
            <person name="Lang F.B.F."/>
            <person name="Roger A.J."/>
            <person name="Ruiz-Trillo I."/>
            <person name="Lander E."/>
            <person name="Nusbaum C."/>
        </authorList>
    </citation>
    <scope>NUCLEOTIDE SEQUENCE [LARGE SCALE GENOMIC DNA]</scope>
    <source>
        <strain evidence="4 5">DAOM BR117</strain>
    </source>
</reference>
<feature type="region of interest" description="Disordered" evidence="2">
    <location>
        <begin position="874"/>
        <end position="897"/>
    </location>
</feature>
<dbReference type="InParanoid" id="A0A0L0HA05"/>
<evidence type="ECO:0000313" key="4">
    <source>
        <dbReference type="EMBL" id="KNC97841.1"/>
    </source>
</evidence>
<evidence type="ECO:0000256" key="2">
    <source>
        <dbReference type="SAM" id="MobiDB-lite"/>
    </source>
</evidence>
<dbReference type="Proteomes" id="UP000053201">
    <property type="component" value="Unassembled WGS sequence"/>
</dbReference>
<evidence type="ECO:0000259" key="3">
    <source>
        <dbReference type="Pfam" id="PF03914"/>
    </source>
</evidence>
<feature type="compositionally biased region" description="Acidic residues" evidence="2">
    <location>
        <begin position="1000"/>
        <end position="1011"/>
    </location>
</feature>
<comment type="similarity">
    <text evidence="1">Belongs to the CBF/MAK21 family.</text>
</comment>
<evidence type="ECO:0000313" key="5">
    <source>
        <dbReference type="Proteomes" id="UP000053201"/>
    </source>
</evidence>
<feature type="compositionally biased region" description="Acidic residues" evidence="2">
    <location>
        <begin position="882"/>
        <end position="897"/>
    </location>
</feature>
<dbReference type="Pfam" id="PF03914">
    <property type="entry name" value="CBF"/>
    <property type="match status" value="1"/>
</dbReference>
<dbReference type="InterPro" id="IPR040155">
    <property type="entry name" value="CEBPZ/Mak21-like"/>
</dbReference>
<dbReference type="SUPFAM" id="SSF48371">
    <property type="entry name" value="ARM repeat"/>
    <property type="match status" value="1"/>
</dbReference>
<dbReference type="PANTHER" id="PTHR12048:SF0">
    <property type="entry name" value="CCAAT_ENHANCER-BINDING PROTEIN ZETA"/>
    <property type="match status" value="1"/>
</dbReference>
<dbReference type="PANTHER" id="PTHR12048">
    <property type="entry name" value="CCAAT-BINDING FACTOR-RELATED"/>
    <property type="match status" value="1"/>
</dbReference>
<dbReference type="VEuPathDB" id="FungiDB:SPPG_06837"/>
<feature type="compositionally biased region" description="Acidic residues" evidence="2">
    <location>
        <begin position="913"/>
        <end position="954"/>
    </location>
</feature>
<feature type="domain" description="CCAAT-binding factor" evidence="3">
    <location>
        <begin position="573"/>
        <end position="741"/>
    </location>
</feature>
<feature type="compositionally biased region" description="Acidic residues" evidence="2">
    <location>
        <begin position="94"/>
        <end position="112"/>
    </location>
</feature>
<dbReference type="OrthoDB" id="28947at2759"/>
<dbReference type="EMBL" id="KQ257462">
    <property type="protein sequence ID" value="KNC97841.1"/>
    <property type="molecule type" value="Genomic_DNA"/>
</dbReference>
<dbReference type="InterPro" id="IPR016024">
    <property type="entry name" value="ARM-type_fold"/>
</dbReference>
<dbReference type="AlphaFoldDB" id="A0A0L0HA05"/>
<dbReference type="eggNOG" id="KOG2038">
    <property type="taxonomic scope" value="Eukaryota"/>
</dbReference>
<gene>
    <name evidence="4" type="ORF">SPPG_06837</name>
</gene>
<feature type="region of interest" description="Disordered" evidence="2">
    <location>
        <begin position="484"/>
        <end position="516"/>
    </location>
</feature>
<feature type="compositionally biased region" description="Acidic residues" evidence="2">
    <location>
        <begin position="120"/>
        <end position="150"/>
    </location>
</feature>
<feature type="region of interest" description="Disordered" evidence="2">
    <location>
        <begin position="43"/>
        <end position="154"/>
    </location>
</feature>
<dbReference type="GO" id="GO:0005634">
    <property type="term" value="C:nucleus"/>
    <property type="evidence" value="ECO:0007669"/>
    <property type="project" value="UniProtKB-ARBA"/>
</dbReference>
<feature type="region of interest" description="Disordered" evidence="2">
    <location>
        <begin position="1070"/>
        <end position="1108"/>
    </location>
</feature>
<organism evidence="4 5">
    <name type="scientific">Spizellomyces punctatus (strain DAOM BR117)</name>
    <dbReference type="NCBI Taxonomy" id="645134"/>
    <lineage>
        <taxon>Eukaryota</taxon>
        <taxon>Fungi</taxon>
        <taxon>Fungi incertae sedis</taxon>
        <taxon>Chytridiomycota</taxon>
        <taxon>Chytridiomycota incertae sedis</taxon>
        <taxon>Chytridiomycetes</taxon>
        <taxon>Spizellomycetales</taxon>
        <taxon>Spizellomycetaceae</taxon>
        <taxon>Spizellomyces</taxon>
    </lineage>
</organism>
<sequence>MPAQKAKAKKTPPVSKKSKRSILLQEILSLGGEESDLAVIADALSGSEAEDNGVQTRRKERKEGKEEEDEGALLKELMGFMNGVGIDPKKSVVEEVDDEEGEGEDGGEDVDQSEGPQGGEQEEEDEDAEEGDEDAEDDHEDDEGAEEEGNDQLKYGKEDANEVRSMVSQLLQGQTVDDKLSKKMIFEPTSRWYDHPLPPITGKPNTSESTLQTTYTRAKTLWTQESAEYTSLKSRSADKDFISTVLKSGTVTDKVSALTLLVQESPLHTLHLLRDQLVNGMARKKARREAVLAMDSVKDLMVGTLLPDRKLRYFRDQPLDSPHVKPVHLVAWYFEDGLKKTYFEFIQLIEELARDPLLHIKNKMIQYIYDLLSSKPEQEQNLLSLLVNKVGDQDRKLASKSAHLLSQLLATHPAMKLVVIKEVERLLFRPNVTDRARYYAVTFLNQIVLSHREADVAAANRLVDVYFSVFDGLGKRMEAAKMETDIKSKNGKNGKKKGKKGNKNAGKGAKKAEVVPQDPESMTLADGIDAKMMAALLTGVNRAFPFAKIEDDVFDKHMKTLFTVSHIGTFNTSIQALTLIFQVQSSRQSLSDRFYRTLYASLLDPRLYTASKQAMYLNLLYRALKADTSLNRVKSFIKRLVQVCAYVQVPFVCAGLFLVGEVAKVRPGIWGMVNQAEEDGDVEVFVDVDEDGEVFKPDVKKVTQGYDGRKRDPLYCNAEKTCLWELTVFSTHFHPTVSLYAKTLLSGTPIAPPPNATNYDPLQNHALSRFLDRFIFKNPKKVSTAYKGTSLMQPRVAGLSLSGREEEGHERILSAARKRGVVLENEEIGNKLPLDDTPVNIVAQKWLENPESVPVDEVFYYQYFKEKARDTNKIKKKKQAVEELDAADDEDEEEMDEDLVWEAMQKSAGFDPAGEDEDGDEDLLGDEDDELSLEDIDSDEDNVEGENDEDDHDLDDVYKAMDGIDAASGSLSDNASGDDDDDEMAKWAQDSNEDTNIPSGDDEYDDDDDDASFANMITAEEASDSESKKPKKPTHLSTKARALGYKGTYFDTKSAFAFADADEFLELIEREDGLDTGDGAAAPVSKRKGEKRKRESASMGQGKKKRVR</sequence>
<dbReference type="STRING" id="645134.A0A0L0HA05"/>
<dbReference type="FunCoup" id="A0A0L0HA05">
    <property type="interactions" value="633"/>
</dbReference>
<dbReference type="OMA" id="EIWCNDE"/>
<feature type="compositionally biased region" description="Low complexity" evidence="2">
    <location>
        <begin position="965"/>
        <end position="975"/>
    </location>
</feature>
<dbReference type="InterPro" id="IPR005612">
    <property type="entry name" value="CCAAT-binding_factor"/>
</dbReference>
<protein>
    <recommendedName>
        <fullName evidence="3">CCAAT-binding factor domain-containing protein</fullName>
    </recommendedName>
</protein>
<keyword evidence="5" id="KW-1185">Reference proteome</keyword>